<dbReference type="AlphaFoldDB" id="A0A2C5ZQW4"/>
<gene>
    <name evidence="3" type="ORF">CDD82_446</name>
</gene>
<evidence type="ECO:0000313" key="4">
    <source>
        <dbReference type="Proteomes" id="UP000224854"/>
    </source>
</evidence>
<feature type="compositionally biased region" description="Polar residues" evidence="1">
    <location>
        <begin position="886"/>
        <end position="905"/>
    </location>
</feature>
<dbReference type="InterPro" id="IPR037138">
    <property type="entry name" value="His_deacetylse_dom_sf"/>
</dbReference>
<feature type="compositionally biased region" description="Polar residues" evidence="1">
    <location>
        <begin position="1085"/>
        <end position="1097"/>
    </location>
</feature>
<feature type="region of interest" description="Disordered" evidence="1">
    <location>
        <begin position="705"/>
        <end position="906"/>
    </location>
</feature>
<feature type="compositionally biased region" description="Polar residues" evidence="1">
    <location>
        <begin position="980"/>
        <end position="1005"/>
    </location>
</feature>
<dbReference type="GO" id="GO:0004407">
    <property type="term" value="F:histone deacetylase activity"/>
    <property type="evidence" value="ECO:0007669"/>
    <property type="project" value="TreeGrafter"/>
</dbReference>
<dbReference type="PANTHER" id="PTHR47558:SF1">
    <property type="entry name" value="HISTONE DEACETYLASE HOS3"/>
    <property type="match status" value="1"/>
</dbReference>
<dbReference type="GO" id="GO:0010468">
    <property type="term" value="P:regulation of gene expression"/>
    <property type="evidence" value="ECO:0007669"/>
    <property type="project" value="UniProtKB-ARBA"/>
</dbReference>
<dbReference type="OrthoDB" id="5232919at2759"/>
<feature type="region of interest" description="Disordered" evidence="1">
    <location>
        <begin position="945"/>
        <end position="1006"/>
    </location>
</feature>
<name>A0A2C5ZQW4_9HYPO</name>
<dbReference type="EMBL" id="NJEU01000011">
    <property type="protein sequence ID" value="PHH83487.1"/>
    <property type="molecule type" value="Genomic_DNA"/>
</dbReference>
<feature type="region of interest" description="Disordered" evidence="1">
    <location>
        <begin position="1085"/>
        <end position="1157"/>
    </location>
</feature>
<dbReference type="PRINTS" id="PR01270">
    <property type="entry name" value="HDASUPER"/>
</dbReference>
<dbReference type="Gene3D" id="3.40.800.20">
    <property type="entry name" value="Histone deacetylase domain"/>
    <property type="match status" value="1"/>
</dbReference>
<dbReference type="Proteomes" id="UP000224854">
    <property type="component" value="Unassembled WGS sequence"/>
</dbReference>
<protein>
    <recommendedName>
        <fullName evidence="2">Histone deacetylase domain-containing protein</fullName>
    </recommendedName>
</protein>
<feature type="compositionally biased region" description="Polar residues" evidence="1">
    <location>
        <begin position="106"/>
        <end position="119"/>
    </location>
</feature>
<dbReference type="Pfam" id="PF00850">
    <property type="entry name" value="Hist_deacetyl"/>
    <property type="match status" value="1"/>
</dbReference>
<evidence type="ECO:0000313" key="3">
    <source>
        <dbReference type="EMBL" id="PHH83487.1"/>
    </source>
</evidence>
<dbReference type="PANTHER" id="PTHR47558">
    <property type="entry name" value="HISTONE DEACETYLASE HOS3"/>
    <property type="match status" value="1"/>
</dbReference>
<sequence>MQSPATPVPAQPSPPRHSQTAANATDEGDCLADSLLQLSLSSKMMSTPPKRPSSRRSSGLSADPRRPSHSPFQAQEARTTSPPGVRYRASASSLRSLGIAAPPTRGSMSRRSSSAQVMSPTAIRTVSASHDEEKPFVTANSLARNHLQAELASLHGILSPLPTETIVVLNDAVYGHRYARPRTSRSALSTIVERPERIKATVLGISTAYVRLGGRHEHGSNPIQPDASTHSLTGIPFRIHKTTRRLPLASPAVTNVHGSKWMEELKMMCDSAEAKLAMGGKELQRPDMYRGPDAEPPQKLHQGDLYLCSESLDAMEGALGAVCEAVDAVFTSPHRRAFVGARPPGHHCSASHPSGFCWVNNVHIGIMHAALAHGLTHAVIIDFDLHHGDGSQDITWKHNSRARLAAKNASAWKKTSIGYFSLHDINSYPCEYGDDEKVQSASLCIDNAHAQTIWNIHLQPWKTEQDFWRLYESKYTLLLEKARSYLGNQAWRLKELGQVPKAAIFFSAGFDASEWESAGMQRHQVNVPTEFYARIAQDVVKIAAEPGLYVDGRIVSVLEGGYSDRALASGVMSHLSGLVGDQSPGNRPNGATVPWHLARNAASHVHRPLGSLHAYDASWWASGQLDKLENPPEPPSPPRKPRNTTPPTYCSPTQASTAKVVDPAKMRRSLSGLYSARPAERVPTPPPPQVSWVVAAHELSKLLIPSDRQTSSCRPEDLNAEATKARRDRQSNLMGVIATPPEPLPSHPTSKMALRERKAKPPAPVDEEFVQQRAKTRRKTVALVPTPLTKTLSGSTPPIPSVRPGPVVRRTSRRLSGESAAPGASRDGGSQSSKSNTTMSRPTSAMSSRTQSTGKLAIKKTRTTAGARRDGAAKATSSPKKAAVQTKATKSQALSSRPSTATSVMSHDVGDAMENITSGMRKIRINLITESQREAKAQARLETDKMATWQGQDGSPRDGSPRLVPTTVKQDEMSAEPVNHSESLASSVPAMSQASTADQGSTYSSLPDDVAEVPERPHTPHGKTFTARRDTPDARQCGVQAANFAQRPTATLSAGESDACFIHYQPAGPQPVAVEQQSSLTWLRPNTSTPFTGSPVDTPNPAEKNGNLFRYTSGIPFAPAPQSAGTPAPLNGTQDVDETKADNLTASVWEVPETPKK</sequence>
<feature type="domain" description="Histone deacetylase" evidence="2">
    <location>
        <begin position="249"/>
        <end position="577"/>
    </location>
</feature>
<feature type="compositionally biased region" description="Low complexity" evidence="1">
    <location>
        <begin position="873"/>
        <end position="883"/>
    </location>
</feature>
<feature type="region of interest" description="Disordered" evidence="1">
    <location>
        <begin position="1"/>
        <end position="119"/>
    </location>
</feature>
<organism evidence="3 4">
    <name type="scientific">Ophiocordyceps australis</name>
    <dbReference type="NCBI Taxonomy" id="1399860"/>
    <lineage>
        <taxon>Eukaryota</taxon>
        <taxon>Fungi</taxon>
        <taxon>Dikarya</taxon>
        <taxon>Ascomycota</taxon>
        <taxon>Pezizomycotina</taxon>
        <taxon>Sordariomycetes</taxon>
        <taxon>Hypocreomycetidae</taxon>
        <taxon>Hypocreales</taxon>
        <taxon>Ophiocordycipitaceae</taxon>
        <taxon>Ophiocordyceps</taxon>
    </lineage>
</organism>
<reference evidence="3 4" key="1">
    <citation type="submission" date="2017-06" db="EMBL/GenBank/DDBJ databases">
        <title>Ant-infecting Ophiocordyceps genomes reveal a high diversity of potential behavioral manipulation genes and a possible major role for enterotoxins.</title>
        <authorList>
            <person name="De Bekker C."/>
            <person name="Evans H.C."/>
            <person name="Brachmann A."/>
            <person name="Hughes D.P."/>
        </authorList>
    </citation>
    <scope>NUCLEOTIDE SEQUENCE [LARGE SCALE GENOMIC DNA]</scope>
    <source>
        <strain evidence="3 4">1348a</strain>
    </source>
</reference>
<dbReference type="InterPro" id="IPR000286">
    <property type="entry name" value="HDACs"/>
</dbReference>
<evidence type="ECO:0000259" key="2">
    <source>
        <dbReference type="Pfam" id="PF00850"/>
    </source>
</evidence>
<proteinExistence type="predicted"/>
<feature type="region of interest" description="Disordered" evidence="1">
    <location>
        <begin position="626"/>
        <end position="664"/>
    </location>
</feature>
<feature type="compositionally biased region" description="Polar residues" evidence="1">
    <location>
        <begin position="828"/>
        <end position="854"/>
    </location>
</feature>
<feature type="compositionally biased region" description="Low complexity" evidence="1">
    <location>
        <begin position="34"/>
        <end position="48"/>
    </location>
</feature>
<dbReference type="GO" id="GO:0005634">
    <property type="term" value="C:nucleus"/>
    <property type="evidence" value="ECO:0007669"/>
    <property type="project" value="TreeGrafter"/>
</dbReference>
<dbReference type="InterPro" id="IPR053244">
    <property type="entry name" value="HDAC_HD_type_1"/>
</dbReference>
<dbReference type="InterPro" id="IPR023801">
    <property type="entry name" value="His_deacetylse_dom"/>
</dbReference>
<feature type="compositionally biased region" description="Pro residues" evidence="1">
    <location>
        <begin position="1"/>
        <end position="15"/>
    </location>
</feature>
<comment type="caution">
    <text evidence="3">The sequence shown here is derived from an EMBL/GenBank/DDBJ whole genome shotgun (WGS) entry which is preliminary data.</text>
</comment>
<dbReference type="CDD" id="cd09998">
    <property type="entry name" value="HDAC_Hos3"/>
    <property type="match status" value="1"/>
</dbReference>
<accession>A0A2C5ZQW4</accession>
<evidence type="ECO:0000256" key="1">
    <source>
        <dbReference type="SAM" id="MobiDB-lite"/>
    </source>
</evidence>
<dbReference type="InterPro" id="IPR023696">
    <property type="entry name" value="Ureohydrolase_dom_sf"/>
</dbReference>
<feature type="compositionally biased region" description="Polar residues" evidence="1">
    <location>
        <begin position="648"/>
        <end position="657"/>
    </location>
</feature>
<dbReference type="SUPFAM" id="SSF52768">
    <property type="entry name" value="Arginase/deacetylase"/>
    <property type="match status" value="1"/>
</dbReference>
<dbReference type="FunFam" id="3.40.800.20:FF:000011">
    <property type="entry name" value="Histone deacetylase HOS3"/>
    <property type="match status" value="1"/>
</dbReference>
<keyword evidence="4" id="KW-1185">Reference proteome</keyword>
<feature type="compositionally biased region" description="Polar residues" evidence="1">
    <location>
        <begin position="70"/>
        <end position="82"/>
    </location>
</feature>
<feature type="compositionally biased region" description="Low complexity" evidence="1">
    <location>
        <begin position="88"/>
        <end position="97"/>
    </location>
</feature>